<sequence length="150" mass="17223">MKKRKKYKTNTGFKMAHLGLVLLMVTAFMTAMKPAPKIENIIIGSWKYEYHGKDSITLTKVKHLKNNTPGIIFKSDGTLIKRQNIGWCGTPPITYGNFSGEWTKTSDVTLVISHTYWDGTIHKNWMLKNASDKRLLFAESDVKFDKKIRQ</sequence>
<name>A0A9W6B4U6_9FLAO</name>
<keyword evidence="2" id="KW-1185">Reference proteome</keyword>
<organism evidence="1 2">
    <name type="scientific">Neptunitalea chrysea</name>
    <dbReference type="NCBI Taxonomy" id="1647581"/>
    <lineage>
        <taxon>Bacteria</taxon>
        <taxon>Pseudomonadati</taxon>
        <taxon>Bacteroidota</taxon>
        <taxon>Flavobacteriia</taxon>
        <taxon>Flavobacteriales</taxon>
        <taxon>Flavobacteriaceae</taxon>
        <taxon>Neptunitalea</taxon>
    </lineage>
</organism>
<dbReference type="Proteomes" id="UP001143545">
    <property type="component" value="Unassembled WGS sequence"/>
</dbReference>
<accession>A0A9W6B4U6</accession>
<comment type="caution">
    <text evidence="1">The sequence shown here is derived from an EMBL/GenBank/DDBJ whole genome shotgun (WGS) entry which is preliminary data.</text>
</comment>
<gene>
    <name evidence="1" type="ORF">NBRC110019_16100</name>
</gene>
<dbReference type="RefSeq" id="WP_281753925.1">
    <property type="nucleotide sequence ID" value="NZ_BRVP01000009.1"/>
</dbReference>
<reference evidence="1" key="1">
    <citation type="submission" date="2022-07" db="EMBL/GenBank/DDBJ databases">
        <title>Taxonomy of Novel Oxalotrophic and Methylotrophic Bacteria.</title>
        <authorList>
            <person name="Sahin N."/>
            <person name="Tani A."/>
        </authorList>
    </citation>
    <scope>NUCLEOTIDE SEQUENCE</scope>
    <source>
        <strain evidence="1">AM327</strain>
    </source>
</reference>
<dbReference type="EMBL" id="BRVP01000009">
    <property type="protein sequence ID" value="GLB52570.1"/>
    <property type="molecule type" value="Genomic_DNA"/>
</dbReference>
<proteinExistence type="predicted"/>
<evidence type="ECO:0000313" key="2">
    <source>
        <dbReference type="Proteomes" id="UP001143545"/>
    </source>
</evidence>
<evidence type="ECO:0000313" key="1">
    <source>
        <dbReference type="EMBL" id="GLB52570.1"/>
    </source>
</evidence>
<dbReference type="AlphaFoldDB" id="A0A9W6B4U6"/>
<evidence type="ECO:0008006" key="3">
    <source>
        <dbReference type="Google" id="ProtNLM"/>
    </source>
</evidence>
<protein>
    <recommendedName>
        <fullName evidence="3">Lipocalin-like domain-containing protein</fullName>
    </recommendedName>
</protein>